<evidence type="ECO:0000256" key="15">
    <source>
        <dbReference type="HAMAP-Rule" id="MF_01274"/>
    </source>
</evidence>
<proteinExistence type="inferred from homology"/>
<evidence type="ECO:0000256" key="10">
    <source>
        <dbReference type="ARBA" id="ARBA00022840"/>
    </source>
</evidence>
<evidence type="ECO:0000256" key="6">
    <source>
        <dbReference type="ARBA" id="ARBA00022598"/>
    </source>
</evidence>
<comment type="subunit">
    <text evidence="15">Homodimer.</text>
</comment>
<dbReference type="CDD" id="cd24015">
    <property type="entry name" value="ASKHA_NBD_PanK-III"/>
    <property type="match status" value="1"/>
</dbReference>
<dbReference type="NCBIfam" id="TIGR00671">
    <property type="entry name" value="baf"/>
    <property type="match status" value="1"/>
</dbReference>
<dbReference type="NCBIfam" id="TIGR00121">
    <property type="entry name" value="birA_ligase"/>
    <property type="match status" value="1"/>
</dbReference>
<dbReference type="Pfam" id="PF03309">
    <property type="entry name" value="Pan_kinase"/>
    <property type="match status" value="1"/>
</dbReference>
<keyword evidence="10 15" id="KW-0067">ATP-binding</keyword>
<comment type="catalytic activity">
    <reaction evidence="1 15">
        <text>(R)-pantothenate + ATP = (R)-4'-phosphopantothenate + ADP + H(+)</text>
        <dbReference type="Rhea" id="RHEA:16373"/>
        <dbReference type="ChEBI" id="CHEBI:10986"/>
        <dbReference type="ChEBI" id="CHEBI:15378"/>
        <dbReference type="ChEBI" id="CHEBI:29032"/>
        <dbReference type="ChEBI" id="CHEBI:30616"/>
        <dbReference type="ChEBI" id="CHEBI:456216"/>
        <dbReference type="EC" id="2.7.1.33"/>
    </reaction>
</comment>
<feature type="binding site" evidence="15">
    <location>
        <begin position="334"/>
        <end position="341"/>
    </location>
    <ligand>
        <name>ATP</name>
        <dbReference type="ChEBI" id="CHEBI:30616"/>
    </ligand>
</feature>
<dbReference type="SUPFAM" id="SSF50037">
    <property type="entry name" value="C-terminal domain of transcriptional repressors"/>
    <property type="match status" value="1"/>
</dbReference>
<organism evidence="17 18">
    <name type="scientific">Alysiella filiformis DSM 16848</name>
    <dbReference type="NCBI Taxonomy" id="1120981"/>
    <lineage>
        <taxon>Bacteria</taxon>
        <taxon>Pseudomonadati</taxon>
        <taxon>Pseudomonadota</taxon>
        <taxon>Betaproteobacteria</taxon>
        <taxon>Neisseriales</taxon>
        <taxon>Neisseriaceae</taxon>
        <taxon>Alysiella</taxon>
    </lineage>
</organism>
<dbReference type="GO" id="GO:0015937">
    <property type="term" value="P:coenzyme A biosynthetic process"/>
    <property type="evidence" value="ECO:0007669"/>
    <property type="project" value="UniProtKB-UniRule"/>
</dbReference>
<dbReference type="PROSITE" id="PS51733">
    <property type="entry name" value="BPL_LPL_CATALYTIC"/>
    <property type="match status" value="1"/>
</dbReference>
<keyword evidence="13" id="KW-0092">Biotin</keyword>
<dbReference type="InterPro" id="IPR004619">
    <property type="entry name" value="Type_III_PanK"/>
</dbReference>
<evidence type="ECO:0000256" key="7">
    <source>
        <dbReference type="ARBA" id="ARBA00022679"/>
    </source>
</evidence>
<dbReference type="CDD" id="cd16442">
    <property type="entry name" value="BPL"/>
    <property type="match status" value="1"/>
</dbReference>
<dbReference type="Pfam" id="PF03099">
    <property type="entry name" value="BPL_LplA_LipB"/>
    <property type="match status" value="1"/>
</dbReference>
<keyword evidence="18" id="KW-1185">Reference proteome</keyword>
<keyword evidence="9 15" id="KW-0418">Kinase</keyword>
<evidence type="ECO:0000256" key="4">
    <source>
        <dbReference type="ARBA" id="ARBA00005225"/>
    </source>
</evidence>
<keyword evidence="7 15" id="KW-0808">Transferase</keyword>
<dbReference type="RefSeq" id="WP_097113415.1">
    <property type="nucleotide sequence ID" value="NZ_CP083931.1"/>
</dbReference>
<comment type="similarity">
    <text evidence="15">Belongs to the type III pantothenate kinase family.</text>
</comment>
<reference evidence="17 18" key="1">
    <citation type="submission" date="2017-09" db="EMBL/GenBank/DDBJ databases">
        <authorList>
            <person name="Ehlers B."/>
            <person name="Leendertz F.H."/>
        </authorList>
    </citation>
    <scope>NUCLEOTIDE SEQUENCE [LARGE SCALE GENOMIC DNA]</scope>
    <source>
        <strain evidence="17 18">DSM 16848</strain>
    </source>
</reference>
<dbReference type="InterPro" id="IPR008988">
    <property type="entry name" value="Transcriptional_repressor_C"/>
</dbReference>
<dbReference type="EMBL" id="OCNF01000002">
    <property type="protein sequence ID" value="SOD65594.1"/>
    <property type="molecule type" value="Genomic_DNA"/>
</dbReference>
<evidence type="ECO:0000256" key="13">
    <source>
        <dbReference type="ARBA" id="ARBA00023267"/>
    </source>
</evidence>
<comment type="caution">
    <text evidence="15">Lacks conserved residue(s) required for the propagation of feature annotation.</text>
</comment>
<gene>
    <name evidence="15" type="primary">coaX</name>
    <name evidence="17" type="ORF">SAMN02746062_00343</name>
</gene>
<dbReference type="GO" id="GO:0004594">
    <property type="term" value="F:pantothenate kinase activity"/>
    <property type="evidence" value="ECO:0007669"/>
    <property type="project" value="UniProtKB-UniRule"/>
</dbReference>
<comment type="cofactor">
    <cofactor evidence="15">
        <name>NH4(+)</name>
        <dbReference type="ChEBI" id="CHEBI:28938"/>
    </cofactor>
    <cofactor evidence="15">
        <name>K(+)</name>
        <dbReference type="ChEBI" id="CHEBI:29103"/>
    </cofactor>
    <text evidence="15">A monovalent cation. Ammonium or potassium.</text>
</comment>
<evidence type="ECO:0000256" key="12">
    <source>
        <dbReference type="ARBA" id="ARBA00022993"/>
    </source>
</evidence>
<evidence type="ECO:0000256" key="8">
    <source>
        <dbReference type="ARBA" id="ARBA00022741"/>
    </source>
</evidence>
<name>A0A286E3Z2_9NEIS</name>
<accession>A0A286E3Z2</accession>
<dbReference type="Gene3D" id="3.30.420.40">
    <property type="match status" value="2"/>
</dbReference>
<evidence type="ECO:0000256" key="2">
    <source>
        <dbReference type="ARBA" id="ARBA00001958"/>
    </source>
</evidence>
<dbReference type="InterPro" id="IPR043129">
    <property type="entry name" value="ATPase_NBD"/>
</dbReference>
<feature type="binding site" evidence="15">
    <location>
        <position position="449"/>
    </location>
    <ligand>
        <name>ATP</name>
        <dbReference type="ChEBI" id="CHEBI:30616"/>
    </ligand>
</feature>
<dbReference type="AlphaFoldDB" id="A0A286E3Z2"/>
<comment type="subcellular location">
    <subcellularLocation>
        <location evidence="3 15">Cytoplasm</location>
    </subcellularLocation>
</comment>
<keyword evidence="11 15" id="KW-0630">Potassium</keyword>
<dbReference type="PANTHER" id="PTHR12835">
    <property type="entry name" value="BIOTIN PROTEIN LIGASE"/>
    <property type="match status" value="1"/>
</dbReference>
<evidence type="ECO:0000256" key="1">
    <source>
        <dbReference type="ARBA" id="ARBA00001206"/>
    </source>
</evidence>
<dbReference type="InterPro" id="IPR004408">
    <property type="entry name" value="Biotin_CoA_COase_ligase"/>
</dbReference>
<feature type="binding site" evidence="15">
    <location>
        <position position="417"/>
    </location>
    <ligand>
        <name>substrate</name>
    </ligand>
</feature>
<keyword evidence="12 15" id="KW-0173">Coenzyme A biosynthesis</keyword>
<dbReference type="InterPro" id="IPR003142">
    <property type="entry name" value="BPL_C"/>
</dbReference>
<comment type="pathway">
    <text evidence="4 15">Cofactor biosynthesis; coenzyme A biosynthesis; CoA from (R)-pantothenate: step 1/5.</text>
</comment>
<dbReference type="HAMAP" id="MF_01274">
    <property type="entry name" value="Pantothen_kinase_3"/>
    <property type="match status" value="1"/>
</dbReference>
<evidence type="ECO:0000256" key="9">
    <source>
        <dbReference type="ARBA" id="ARBA00022777"/>
    </source>
</evidence>
<dbReference type="Pfam" id="PF02237">
    <property type="entry name" value="BPL_C"/>
    <property type="match status" value="1"/>
</dbReference>
<dbReference type="PANTHER" id="PTHR12835:SF5">
    <property type="entry name" value="BIOTIN--PROTEIN LIGASE"/>
    <property type="match status" value="1"/>
</dbReference>
<dbReference type="Proteomes" id="UP000219669">
    <property type="component" value="Unassembled WGS sequence"/>
</dbReference>
<keyword evidence="8 15" id="KW-0547">Nucleotide-binding</keyword>
<dbReference type="OrthoDB" id="9807064at2"/>
<comment type="function">
    <text evidence="15">Catalyzes the phosphorylation of pantothenate (Pan), the first step in CoA biosynthesis.</text>
</comment>
<evidence type="ECO:0000256" key="5">
    <source>
        <dbReference type="ARBA" id="ARBA00022490"/>
    </source>
</evidence>
<dbReference type="EC" id="2.7.1.33" evidence="15"/>
<dbReference type="GO" id="GO:0005524">
    <property type="term" value="F:ATP binding"/>
    <property type="evidence" value="ECO:0007669"/>
    <property type="project" value="UniProtKB-UniRule"/>
</dbReference>
<protein>
    <recommendedName>
        <fullName evidence="15">Type III pantothenate kinase</fullName>
        <ecNumber evidence="15">2.7.1.33</ecNumber>
    </recommendedName>
    <alternativeName>
        <fullName evidence="15">PanK-III</fullName>
    </alternativeName>
    <alternativeName>
        <fullName evidence="15">Pantothenic acid kinase</fullName>
    </alternativeName>
</protein>
<evidence type="ECO:0000256" key="11">
    <source>
        <dbReference type="ARBA" id="ARBA00022958"/>
    </source>
</evidence>
<dbReference type="InterPro" id="IPR045864">
    <property type="entry name" value="aa-tRNA-synth_II/BPL/LPL"/>
</dbReference>
<dbReference type="InterPro" id="IPR004143">
    <property type="entry name" value="BPL_LPL_catalytic"/>
</dbReference>
<dbReference type="Gene3D" id="3.30.930.10">
    <property type="entry name" value="Bira Bifunctional Protein, Domain 2"/>
    <property type="match status" value="1"/>
</dbReference>
<keyword evidence="6 17" id="KW-0436">Ligase</keyword>
<dbReference type="SUPFAM" id="SSF55681">
    <property type="entry name" value="Class II aaRS and biotin synthetases"/>
    <property type="match status" value="1"/>
</dbReference>
<dbReference type="SUPFAM" id="SSF53067">
    <property type="entry name" value="Actin-like ATPase domain"/>
    <property type="match status" value="2"/>
</dbReference>
<sequence length="585" mass="64396">MPHTQLLTLLADAQPHHITELARVSQRLPQQLNALWQQQPDHIRGLLRQQDGLWRLVRPLALVPESHRCADFHLRIYPETTSSNDELMNMAKQGRSIHKRVALAYQQSKGRGRQGRVWEHRLGECLMFSVGWTFAQSQQELGALSLLVALACQRVLVRHHCPVKIKWSNDLMLGLDKLGGILVESVRLNGQTHVIMGIGINFVLPKNVENAASLHTAQCKSTAAQILDDILHELNLMLPEFETAGFAPFRAEYEAVHRDHNQEVVLLQNGAVLHEGKVVGIAPNGALQLQNESGNRVTVFSGEVSLRRPEQIAQQNAQHIQAAQMAQKAYLLLDGGNSRLKWAWVQNGKIVHTNHAPYRDLGILADEWAKYGQNVSRIVGSAVCGLAKQALVANRLPEKRIEWLSSMKRALGVYNHYQNPAQHGADRWFNALGSRLFSQNACVVVSCGTAVTVDAMTADGHYLGGTIMPGFHLMKESLAIKTANLNQPLGKLFPFPTTTANAIAGGMMDAVCGSVMLMHSRLQARCSGSPTDVIITGGGAAKVANALPETFLLDNTVKIVDNLVIYGLLAYIEQAPSSILNTERQ</sequence>
<keyword evidence="5 15" id="KW-0963">Cytoplasm</keyword>
<feature type="active site" description="Proton acceptor" evidence="15">
    <location>
        <position position="426"/>
    </location>
</feature>
<evidence type="ECO:0000256" key="14">
    <source>
        <dbReference type="ARBA" id="ARBA00047846"/>
    </source>
</evidence>
<feature type="domain" description="BPL/LPL catalytic" evidence="16">
    <location>
        <begin position="75"/>
        <end position="242"/>
    </location>
</feature>
<feature type="binding site" evidence="15">
    <location>
        <begin position="424"/>
        <end position="427"/>
    </location>
    <ligand>
        <name>substrate</name>
    </ligand>
</feature>
<evidence type="ECO:0000313" key="18">
    <source>
        <dbReference type="Proteomes" id="UP000219669"/>
    </source>
</evidence>
<dbReference type="UniPathway" id="UPA00241">
    <property type="reaction ID" value="UER00352"/>
</dbReference>
<evidence type="ECO:0000256" key="3">
    <source>
        <dbReference type="ARBA" id="ARBA00004496"/>
    </source>
</evidence>
<evidence type="ECO:0000313" key="17">
    <source>
        <dbReference type="EMBL" id="SOD65594.1"/>
    </source>
</evidence>
<dbReference type="Gene3D" id="2.30.30.100">
    <property type="match status" value="1"/>
</dbReference>
<dbReference type="GO" id="GO:0004077">
    <property type="term" value="F:biotin--[biotin carboxyl-carrier protein] ligase activity"/>
    <property type="evidence" value="ECO:0007669"/>
    <property type="project" value="UniProtKB-EC"/>
</dbReference>
<dbReference type="GO" id="GO:0005737">
    <property type="term" value="C:cytoplasm"/>
    <property type="evidence" value="ECO:0007669"/>
    <property type="project" value="UniProtKB-SubCell"/>
</dbReference>
<comment type="cofactor">
    <cofactor evidence="2">
        <name>K(+)</name>
        <dbReference type="ChEBI" id="CHEBI:29103"/>
    </cofactor>
</comment>
<comment type="catalytic activity">
    <reaction evidence="14">
        <text>biotin + L-lysyl-[protein] + ATP = N(6)-biotinyl-L-lysyl-[protein] + AMP + diphosphate + H(+)</text>
        <dbReference type="Rhea" id="RHEA:11756"/>
        <dbReference type="Rhea" id="RHEA-COMP:9752"/>
        <dbReference type="Rhea" id="RHEA-COMP:10505"/>
        <dbReference type="ChEBI" id="CHEBI:15378"/>
        <dbReference type="ChEBI" id="CHEBI:29969"/>
        <dbReference type="ChEBI" id="CHEBI:30616"/>
        <dbReference type="ChEBI" id="CHEBI:33019"/>
        <dbReference type="ChEBI" id="CHEBI:57586"/>
        <dbReference type="ChEBI" id="CHEBI:83144"/>
        <dbReference type="ChEBI" id="CHEBI:456215"/>
        <dbReference type="EC" id="6.3.4.15"/>
    </reaction>
</comment>
<feature type="binding site" evidence="15">
    <location>
        <position position="499"/>
    </location>
    <ligand>
        <name>substrate</name>
    </ligand>
</feature>
<evidence type="ECO:0000259" key="16">
    <source>
        <dbReference type="PROSITE" id="PS51733"/>
    </source>
</evidence>